<protein>
    <recommendedName>
        <fullName evidence="1">WD-like domain-containing protein</fullName>
    </recommendedName>
</protein>
<evidence type="ECO:0000313" key="2">
    <source>
        <dbReference type="EMBL" id="KAK4031529.1"/>
    </source>
</evidence>
<organism evidence="2 3">
    <name type="scientific">Parachaetomium inaequale</name>
    <dbReference type="NCBI Taxonomy" id="2588326"/>
    <lineage>
        <taxon>Eukaryota</taxon>
        <taxon>Fungi</taxon>
        <taxon>Dikarya</taxon>
        <taxon>Ascomycota</taxon>
        <taxon>Pezizomycotina</taxon>
        <taxon>Sordariomycetes</taxon>
        <taxon>Sordariomycetidae</taxon>
        <taxon>Sordariales</taxon>
        <taxon>Chaetomiaceae</taxon>
        <taxon>Parachaetomium</taxon>
    </lineage>
</organism>
<evidence type="ECO:0000259" key="1">
    <source>
        <dbReference type="Pfam" id="PF20493"/>
    </source>
</evidence>
<gene>
    <name evidence="2" type="ORF">C8A01DRAFT_42029</name>
</gene>
<name>A0AAN6SL04_9PEZI</name>
<dbReference type="Pfam" id="PF20493">
    <property type="entry name" value="WD-like_fungi"/>
    <property type="match status" value="1"/>
</dbReference>
<sequence length="146" mass="15431">MLLPTTSVPALGLLVARDGGLWTIYDDESKSLVNATAPEAASIQRRCGGNNIHCDYVGFRARADLCGHLMDILGAPENRDLSMTPCCISWSARVTGLKVNMLFGAAGPMLGQCARDNLVSARATDVDLNGSCVAQCMSNRPEGCAL</sequence>
<dbReference type="EMBL" id="MU854776">
    <property type="protein sequence ID" value="KAK4031529.1"/>
    <property type="molecule type" value="Genomic_DNA"/>
</dbReference>
<feature type="domain" description="WD-like" evidence="1">
    <location>
        <begin position="50"/>
        <end position="144"/>
    </location>
</feature>
<dbReference type="AlphaFoldDB" id="A0AAN6SL04"/>
<evidence type="ECO:0000313" key="3">
    <source>
        <dbReference type="Proteomes" id="UP001303115"/>
    </source>
</evidence>
<keyword evidence="3" id="KW-1185">Reference proteome</keyword>
<proteinExistence type="predicted"/>
<accession>A0AAN6SL04</accession>
<dbReference type="InterPro" id="IPR046925">
    <property type="entry name" value="WD-like_fungi"/>
</dbReference>
<reference evidence="3" key="1">
    <citation type="journal article" date="2023" name="Mol. Phylogenet. Evol.">
        <title>Genome-scale phylogeny and comparative genomics of the fungal order Sordariales.</title>
        <authorList>
            <person name="Hensen N."/>
            <person name="Bonometti L."/>
            <person name="Westerberg I."/>
            <person name="Brannstrom I.O."/>
            <person name="Guillou S."/>
            <person name="Cros-Aarteil S."/>
            <person name="Calhoun S."/>
            <person name="Haridas S."/>
            <person name="Kuo A."/>
            <person name="Mondo S."/>
            <person name="Pangilinan J."/>
            <person name="Riley R."/>
            <person name="LaButti K."/>
            <person name="Andreopoulos B."/>
            <person name="Lipzen A."/>
            <person name="Chen C."/>
            <person name="Yan M."/>
            <person name="Daum C."/>
            <person name="Ng V."/>
            <person name="Clum A."/>
            <person name="Steindorff A."/>
            <person name="Ohm R.A."/>
            <person name="Martin F."/>
            <person name="Silar P."/>
            <person name="Natvig D.O."/>
            <person name="Lalanne C."/>
            <person name="Gautier V."/>
            <person name="Ament-Velasquez S.L."/>
            <person name="Kruys A."/>
            <person name="Hutchinson M.I."/>
            <person name="Powell A.J."/>
            <person name="Barry K."/>
            <person name="Miller A.N."/>
            <person name="Grigoriev I.V."/>
            <person name="Debuchy R."/>
            <person name="Gladieux P."/>
            <person name="Hiltunen Thoren M."/>
            <person name="Johannesson H."/>
        </authorList>
    </citation>
    <scope>NUCLEOTIDE SEQUENCE [LARGE SCALE GENOMIC DNA]</scope>
    <source>
        <strain evidence="3">CBS 284.82</strain>
    </source>
</reference>
<comment type="caution">
    <text evidence="2">The sequence shown here is derived from an EMBL/GenBank/DDBJ whole genome shotgun (WGS) entry which is preliminary data.</text>
</comment>
<dbReference type="Proteomes" id="UP001303115">
    <property type="component" value="Unassembled WGS sequence"/>
</dbReference>